<feature type="transmembrane region" description="Helical" evidence="2">
    <location>
        <begin position="146"/>
        <end position="172"/>
    </location>
</feature>
<name>A0A9W8XHD1_9PLEO</name>
<keyword evidence="2" id="KW-1133">Transmembrane helix</keyword>
<keyword evidence="2" id="KW-0812">Transmembrane</keyword>
<feature type="region of interest" description="Disordered" evidence="1">
    <location>
        <begin position="55"/>
        <end position="128"/>
    </location>
</feature>
<keyword evidence="4" id="KW-1185">Reference proteome</keyword>
<evidence type="ECO:0000256" key="1">
    <source>
        <dbReference type="SAM" id="MobiDB-lite"/>
    </source>
</evidence>
<dbReference type="EMBL" id="JAPEUX010000006">
    <property type="protein sequence ID" value="KAJ4350403.1"/>
    <property type="molecule type" value="Genomic_DNA"/>
</dbReference>
<proteinExistence type="predicted"/>
<dbReference type="OrthoDB" id="5128805at2759"/>
<dbReference type="RefSeq" id="XP_056069333.1">
    <property type="nucleotide sequence ID" value="XM_056217777.1"/>
</dbReference>
<evidence type="ECO:0000256" key="2">
    <source>
        <dbReference type="SAM" id="Phobius"/>
    </source>
</evidence>
<organism evidence="3 4">
    <name type="scientific">Didymosphaeria variabile</name>
    <dbReference type="NCBI Taxonomy" id="1932322"/>
    <lineage>
        <taxon>Eukaryota</taxon>
        <taxon>Fungi</taxon>
        <taxon>Dikarya</taxon>
        <taxon>Ascomycota</taxon>
        <taxon>Pezizomycotina</taxon>
        <taxon>Dothideomycetes</taxon>
        <taxon>Pleosporomycetidae</taxon>
        <taxon>Pleosporales</taxon>
        <taxon>Massarineae</taxon>
        <taxon>Didymosphaeriaceae</taxon>
        <taxon>Didymosphaeria</taxon>
    </lineage>
</organism>
<accession>A0A9W8XHD1</accession>
<dbReference type="Proteomes" id="UP001140513">
    <property type="component" value="Unassembled WGS sequence"/>
</dbReference>
<dbReference type="AlphaFoldDB" id="A0A9W8XHD1"/>
<comment type="caution">
    <text evidence="3">The sequence shown here is derived from an EMBL/GenBank/DDBJ whole genome shotgun (WGS) entry which is preliminary data.</text>
</comment>
<dbReference type="GeneID" id="80912554"/>
<feature type="compositionally biased region" description="Low complexity" evidence="1">
    <location>
        <begin position="67"/>
        <end position="83"/>
    </location>
</feature>
<evidence type="ECO:0000313" key="3">
    <source>
        <dbReference type="EMBL" id="KAJ4350403.1"/>
    </source>
</evidence>
<gene>
    <name evidence="3" type="ORF">N0V89_009024</name>
</gene>
<keyword evidence="2" id="KW-0472">Membrane</keyword>
<sequence length="770" mass="85921">MAADEEPVPRLDDDPSTAADALSLHTIADVDAYASQEQEDADFALALALEEQESERYARTQRILQSQDLNQANAPPQAPVPVEAQDETPPPPYSDDPDAVEVDGNLPPYRDDPDAVPAEGEADEAATEPVKRQHAIVRILRRLGKVWLCCLMISTFVTIAILVVAVILVFVYGKKLDPSKPSKEAAWFASGSSDYDLKLPKLYPALEAGTTDTCQNTWTQHGLGLSCHRMLLSSAWDNGDADEVKAEEADPYFYSQAVCTPKCLTSLARMAEPLAKSCTNRTDRFNFASYGNDGRAYFQKGKIEEGPAHVVKNLLERYDRFCQRPKRGVSRDKTEYGTCAADLWMQWGIVDGKNEAHLKGLDAFLEQTSVRKTIRGGLRRVSLLLPNGVNRTSSIHEPQLSVGPEENATECGWCTLNWLDRKMRSFEFGQILDPATGEALGLSEFRDKLRKAILRCRHNDARGVMARVDKKWEELGWWCGDKPCNLDKPEFSNETKAILHGLPREALLEDRENLEKLKKEGAPEVVLRAGQTLLDGLTDMPCYVGFDPVMAKREIIPSEHIVGRLCSDQCRNALDRFIQQHGDLFREAARNREYGRMFAWPFEVAKQLDRVCLSASPGAALQPSENLCAPGYAALGWPEWIFAGTYGGYPDPPIRAQILDVFSKSIDELAARLSKHTLNCRRGDFDCARTRAKIIAESPCNTCAGKIFIGSEGSWKATTDEFLNDKDINGTEYVAAAKKGWRTCAKMHGLRFSEAKWKGMWRERGLDVYD</sequence>
<protein>
    <submittedName>
        <fullName evidence="3">Uncharacterized protein</fullName>
    </submittedName>
</protein>
<evidence type="ECO:0000313" key="4">
    <source>
        <dbReference type="Proteomes" id="UP001140513"/>
    </source>
</evidence>
<reference evidence="3" key="1">
    <citation type="submission" date="2022-10" db="EMBL/GenBank/DDBJ databases">
        <title>Tapping the CABI collections for fungal endophytes: first genome assemblies for Collariella, Neodidymelliopsis, Ascochyta clinopodiicola, Didymella pomorum, Didymosphaeria variabile, Neocosmospora piperis and Neocucurbitaria cava.</title>
        <authorList>
            <person name="Hill R."/>
        </authorList>
    </citation>
    <scope>NUCLEOTIDE SEQUENCE</scope>
    <source>
        <strain evidence="3">IMI 356815</strain>
    </source>
</reference>